<keyword evidence="2 6" id="KW-0256">Endoplasmic reticulum</keyword>
<dbReference type="InterPro" id="IPR007233">
    <property type="entry name" value="TRAPPC"/>
</dbReference>
<evidence type="ECO:0000313" key="9">
    <source>
        <dbReference type="Proteomes" id="UP001050691"/>
    </source>
</evidence>
<comment type="caution">
    <text evidence="8">The sequence shown here is derived from an EMBL/GenBank/DDBJ whole genome shotgun (WGS) entry which is preliminary data.</text>
</comment>
<keyword evidence="9" id="KW-1185">Reference proteome</keyword>
<gene>
    <name evidence="8" type="ORF">Clacol_000414</name>
</gene>
<dbReference type="GO" id="GO:0030008">
    <property type="term" value="C:TRAPP complex"/>
    <property type="evidence" value="ECO:0007669"/>
    <property type="project" value="UniProtKB-UniRule"/>
</dbReference>
<evidence type="ECO:0000256" key="6">
    <source>
        <dbReference type="RuleBase" id="RU366065"/>
    </source>
</evidence>
<keyword evidence="4 6" id="KW-0333">Golgi apparatus</keyword>
<dbReference type="PANTHER" id="PTHR23249">
    <property type="entry name" value="TRAFFICKING PROTEIN PARTICLE COMPLEX SUBUNIT"/>
    <property type="match status" value="1"/>
</dbReference>
<proteinExistence type="inferred from homology"/>
<keyword evidence="1 6" id="KW-0813">Transport</keyword>
<keyword evidence="3 6" id="KW-0931">ER-Golgi transport</keyword>
<dbReference type="PANTHER" id="PTHR23249:SF16">
    <property type="entry name" value="TRAFFICKING PROTEIN PARTICLE COMPLEX SUBUNIT 1"/>
    <property type="match status" value="1"/>
</dbReference>
<dbReference type="GO" id="GO:0005794">
    <property type="term" value="C:Golgi apparatus"/>
    <property type="evidence" value="ECO:0007669"/>
    <property type="project" value="UniProtKB-SubCell"/>
</dbReference>
<dbReference type="SUPFAM" id="SSF64356">
    <property type="entry name" value="SNARE-like"/>
    <property type="match status" value="1"/>
</dbReference>
<comment type="similarity">
    <text evidence="5">Belongs to the TRAPP small subunits family. BET5 subfamily.</text>
</comment>
<evidence type="ECO:0000256" key="4">
    <source>
        <dbReference type="ARBA" id="ARBA00023034"/>
    </source>
</evidence>
<organism evidence="8 9">
    <name type="scientific">Clathrus columnatus</name>
    <dbReference type="NCBI Taxonomy" id="1419009"/>
    <lineage>
        <taxon>Eukaryota</taxon>
        <taxon>Fungi</taxon>
        <taxon>Dikarya</taxon>
        <taxon>Basidiomycota</taxon>
        <taxon>Agaricomycotina</taxon>
        <taxon>Agaricomycetes</taxon>
        <taxon>Phallomycetidae</taxon>
        <taxon>Phallales</taxon>
        <taxon>Clathraceae</taxon>
        <taxon>Clathrus</taxon>
    </lineage>
</organism>
<dbReference type="SMART" id="SM01399">
    <property type="entry name" value="Sybindin"/>
    <property type="match status" value="1"/>
</dbReference>
<dbReference type="AlphaFoldDB" id="A0AAV4ZWJ7"/>
<evidence type="ECO:0000256" key="7">
    <source>
        <dbReference type="SAM" id="MobiDB-lite"/>
    </source>
</evidence>
<feature type="compositionally biased region" description="Pro residues" evidence="7">
    <location>
        <begin position="65"/>
        <end position="86"/>
    </location>
</feature>
<evidence type="ECO:0000313" key="8">
    <source>
        <dbReference type="EMBL" id="GJJ06224.1"/>
    </source>
</evidence>
<dbReference type="Gene3D" id="3.30.450.70">
    <property type="match status" value="1"/>
</dbReference>
<reference evidence="8" key="1">
    <citation type="submission" date="2021-10" db="EMBL/GenBank/DDBJ databases">
        <title>De novo Genome Assembly of Clathrus columnatus (Basidiomycota, Fungi) Using Illumina and Nanopore Sequence Data.</title>
        <authorList>
            <person name="Ogiso-Tanaka E."/>
            <person name="Itagaki H."/>
            <person name="Hosoya T."/>
            <person name="Hosaka K."/>
        </authorList>
    </citation>
    <scope>NUCLEOTIDE SEQUENCE</scope>
    <source>
        <strain evidence="8">MO-923</strain>
    </source>
</reference>
<evidence type="ECO:0000256" key="1">
    <source>
        <dbReference type="ARBA" id="ARBA00022448"/>
    </source>
</evidence>
<evidence type="ECO:0000256" key="2">
    <source>
        <dbReference type="ARBA" id="ARBA00022824"/>
    </source>
</evidence>
<dbReference type="InterPro" id="IPR011012">
    <property type="entry name" value="Longin-like_dom_sf"/>
</dbReference>
<dbReference type="Proteomes" id="UP001050691">
    <property type="component" value="Unassembled WGS sequence"/>
</dbReference>
<dbReference type="Pfam" id="PF04099">
    <property type="entry name" value="Sybindin"/>
    <property type="match status" value="1"/>
</dbReference>
<sequence>MTIYSLYIYDRTKRPRPAVEGNILPGVSRAVTPRPHDTNGQTITFLSPRDYLNVSSGVVVAATPVTPPPPPPLVPPKTTETPPPSTVPSGLPFDEEAKLVYGVILSLRHMIKKLSGREEHFVAYKTSTYKLHLFETMSGYKFVMLTDPQVDSMRYVLRQIYTGPFLEYVVRNPLFQMDSKEYGIDNEHFRGGVDRLLRGQSVFA</sequence>
<dbReference type="GO" id="GO:0005783">
    <property type="term" value="C:endoplasmic reticulum"/>
    <property type="evidence" value="ECO:0007669"/>
    <property type="project" value="UniProtKB-SubCell"/>
</dbReference>
<comment type="subcellular location">
    <subcellularLocation>
        <location evidence="6">Endoplasmic reticulum</location>
    </subcellularLocation>
    <subcellularLocation>
        <location evidence="6">Golgi apparatus</location>
        <location evidence="6">cis-Golgi network</location>
    </subcellularLocation>
</comment>
<evidence type="ECO:0000256" key="5">
    <source>
        <dbReference type="ARBA" id="ARBA00038167"/>
    </source>
</evidence>
<dbReference type="GO" id="GO:0006888">
    <property type="term" value="P:endoplasmic reticulum to Golgi vesicle-mediated transport"/>
    <property type="evidence" value="ECO:0007669"/>
    <property type="project" value="UniProtKB-UniRule"/>
</dbReference>
<dbReference type="EMBL" id="BPWL01000001">
    <property type="protein sequence ID" value="GJJ06224.1"/>
    <property type="molecule type" value="Genomic_DNA"/>
</dbReference>
<name>A0AAV4ZWJ7_9AGAM</name>
<accession>A0AAV4ZWJ7</accession>
<evidence type="ECO:0000256" key="3">
    <source>
        <dbReference type="ARBA" id="ARBA00022892"/>
    </source>
</evidence>
<comment type="subunit">
    <text evidence="6">Part of the multisubunit transport protein particle (TRAPP) complex.</text>
</comment>
<feature type="region of interest" description="Disordered" evidence="7">
    <location>
        <begin position="64"/>
        <end position="89"/>
    </location>
</feature>
<protein>
    <recommendedName>
        <fullName evidence="6">Trafficking protein particle complex subunit</fullName>
    </recommendedName>
</protein>